<dbReference type="SUPFAM" id="SSF103657">
    <property type="entry name" value="BAR/IMD domain-like"/>
    <property type="match status" value="1"/>
</dbReference>
<dbReference type="FunFam" id="1.20.1270.60:FF:000013">
    <property type="entry name" value="Amphiphysin isoform 2"/>
    <property type="match status" value="1"/>
</dbReference>
<dbReference type="AlphaFoldDB" id="A0AAD9CHX6"/>
<dbReference type="PROSITE" id="PS51021">
    <property type="entry name" value="BAR"/>
    <property type="match status" value="1"/>
</dbReference>
<evidence type="ECO:0000256" key="7">
    <source>
        <dbReference type="SAM" id="MobiDB-lite"/>
    </source>
</evidence>
<keyword evidence="5" id="KW-0175">Coiled coil</keyword>
<dbReference type="PANTHER" id="PTHR46514:SF1">
    <property type="entry name" value="BRIDGING INTEGRATOR 2"/>
    <property type="match status" value="1"/>
</dbReference>
<feature type="region of interest" description="Disordered" evidence="7">
    <location>
        <begin position="286"/>
        <end position="429"/>
    </location>
</feature>
<evidence type="ECO:0000256" key="4">
    <source>
        <dbReference type="ARBA" id="ARBA00022490"/>
    </source>
</evidence>
<dbReference type="GO" id="GO:0002102">
    <property type="term" value="C:podosome"/>
    <property type="evidence" value="ECO:0007669"/>
    <property type="project" value="TreeGrafter"/>
</dbReference>
<protein>
    <submittedName>
        <fullName evidence="9">Bridging integrator 2</fullName>
    </submittedName>
</protein>
<feature type="region of interest" description="Disordered" evidence="7">
    <location>
        <begin position="477"/>
        <end position="499"/>
    </location>
</feature>
<proteinExistence type="predicted"/>
<dbReference type="GO" id="GO:0012505">
    <property type="term" value="C:endomembrane system"/>
    <property type="evidence" value="ECO:0007669"/>
    <property type="project" value="UniProtKB-SubCell"/>
</dbReference>
<dbReference type="GO" id="GO:0005543">
    <property type="term" value="F:phospholipid binding"/>
    <property type="evidence" value="ECO:0007669"/>
    <property type="project" value="TreeGrafter"/>
</dbReference>
<dbReference type="InterPro" id="IPR003005">
    <property type="entry name" value="Amphiphysin"/>
</dbReference>
<feature type="domain" description="BAR" evidence="8">
    <location>
        <begin position="32"/>
        <end position="248"/>
    </location>
</feature>
<keyword evidence="3" id="KW-0728">SH3 domain</keyword>
<keyword evidence="6" id="KW-0472">Membrane</keyword>
<feature type="compositionally biased region" description="Acidic residues" evidence="7">
    <location>
        <begin position="334"/>
        <end position="359"/>
    </location>
</feature>
<dbReference type="GO" id="GO:0001891">
    <property type="term" value="C:phagocytic cup"/>
    <property type="evidence" value="ECO:0007669"/>
    <property type="project" value="TreeGrafter"/>
</dbReference>
<dbReference type="InterPro" id="IPR004148">
    <property type="entry name" value="BAR_dom"/>
</dbReference>
<evidence type="ECO:0000256" key="6">
    <source>
        <dbReference type="ARBA" id="ARBA00023136"/>
    </source>
</evidence>
<keyword evidence="10" id="KW-1185">Reference proteome</keyword>
<dbReference type="InterPro" id="IPR027267">
    <property type="entry name" value="AH/BAR_dom_sf"/>
</dbReference>
<evidence type="ECO:0000256" key="2">
    <source>
        <dbReference type="ARBA" id="ARBA00004496"/>
    </source>
</evidence>
<dbReference type="Proteomes" id="UP001228049">
    <property type="component" value="Unassembled WGS sequence"/>
</dbReference>
<comment type="caution">
    <text evidence="9">The sequence shown here is derived from an EMBL/GenBank/DDBJ whole genome shotgun (WGS) entry which is preliminary data.</text>
</comment>
<evidence type="ECO:0000313" key="9">
    <source>
        <dbReference type="EMBL" id="KAK1901974.1"/>
    </source>
</evidence>
<dbReference type="PRINTS" id="PR01251">
    <property type="entry name" value="AMPHIPHYSIN"/>
</dbReference>
<evidence type="ECO:0000256" key="3">
    <source>
        <dbReference type="ARBA" id="ARBA00022443"/>
    </source>
</evidence>
<evidence type="ECO:0000256" key="5">
    <source>
        <dbReference type="ARBA" id="ARBA00023054"/>
    </source>
</evidence>
<evidence type="ECO:0000259" key="8">
    <source>
        <dbReference type="PROSITE" id="PS51021"/>
    </source>
</evidence>
<dbReference type="GO" id="GO:0071800">
    <property type="term" value="P:podosome assembly"/>
    <property type="evidence" value="ECO:0007669"/>
    <property type="project" value="TreeGrafter"/>
</dbReference>
<dbReference type="Gene3D" id="2.30.30.40">
    <property type="entry name" value="SH3 Domains"/>
    <property type="match status" value="1"/>
</dbReference>
<accession>A0AAD9CHX6</accession>
<gene>
    <name evidence="9" type="ORF">KUDE01_004938</name>
</gene>
<evidence type="ECO:0000313" key="10">
    <source>
        <dbReference type="Proteomes" id="UP001228049"/>
    </source>
</evidence>
<keyword evidence="4" id="KW-0963">Cytoplasm</keyword>
<dbReference type="Pfam" id="PF03114">
    <property type="entry name" value="BAR"/>
    <property type="match status" value="1"/>
</dbReference>
<dbReference type="GO" id="GO:0005737">
    <property type="term" value="C:cytoplasm"/>
    <property type="evidence" value="ECO:0007669"/>
    <property type="project" value="UniProtKB-SubCell"/>
</dbReference>
<evidence type="ECO:0000256" key="1">
    <source>
        <dbReference type="ARBA" id="ARBA00004308"/>
    </source>
</evidence>
<reference evidence="9" key="1">
    <citation type="submission" date="2023-04" db="EMBL/GenBank/DDBJ databases">
        <title>Chromosome-level genome of Chaenocephalus aceratus.</title>
        <authorList>
            <person name="Park H."/>
        </authorList>
    </citation>
    <scope>NUCLEOTIDE SEQUENCE</scope>
    <source>
        <strain evidence="9">DE</strain>
        <tissue evidence="9">Muscle</tissue>
    </source>
</reference>
<dbReference type="GO" id="GO:0006911">
    <property type="term" value="P:phagocytosis, engulfment"/>
    <property type="evidence" value="ECO:0007669"/>
    <property type="project" value="TreeGrafter"/>
</dbReference>
<sequence length="499" mass="56032">MAENKMGPNLQAGAGIFAKRFQKSMNRAQEKVLQKLGKTMETKDEQFEVCVQSLNKQQGDGNRLFKDVKAYHAAVKAMHDTSKRLSMTLRDVYEPEWNGVEDFAVITESEDLLWNDYEEKLSDQIVRTMENYTSQFPEVKERVAKRGRKLVDYDSARHHLEALQSAKKKDEAKITKADEEFNKSQNVFEEINTELREELPVLYQSRIGCYVTVFQNISNLRDVFYKEMSVLNHELYNVMKKLETQHSGKAFIIKGLHSSTSKAKKRKSLVISNPIPCNTAFPTDHVSIHTAGGENGKDTVQGSEENAASSSKDSSDSEFSFSGSNSPQRQSVCEQEETESLNQEEVEVEVEDELAENQSDDSGVGVPKSEAANQEVSEPCDAAEISFHCTDKPPLLPAKEEETEEVSEASDNQEKADSGEDSTSHNPPGFLYRRVALETHAASEEGALQFEQGDVILVLNDTQQVGGSLGIREESWKQNQDLKHSGIFSEKLLQPEKEE</sequence>
<dbReference type="GO" id="GO:0097320">
    <property type="term" value="P:plasma membrane tubulation"/>
    <property type="evidence" value="ECO:0007669"/>
    <property type="project" value="TreeGrafter"/>
</dbReference>
<dbReference type="Gene3D" id="1.20.1270.60">
    <property type="entry name" value="Arfaptin homology (AH) domain/BAR domain"/>
    <property type="match status" value="1"/>
</dbReference>
<organism evidence="9 10">
    <name type="scientific">Dissostichus eleginoides</name>
    <name type="common">Patagonian toothfish</name>
    <name type="synonym">Dissostichus amissus</name>
    <dbReference type="NCBI Taxonomy" id="100907"/>
    <lineage>
        <taxon>Eukaryota</taxon>
        <taxon>Metazoa</taxon>
        <taxon>Chordata</taxon>
        <taxon>Craniata</taxon>
        <taxon>Vertebrata</taxon>
        <taxon>Euteleostomi</taxon>
        <taxon>Actinopterygii</taxon>
        <taxon>Neopterygii</taxon>
        <taxon>Teleostei</taxon>
        <taxon>Neoteleostei</taxon>
        <taxon>Acanthomorphata</taxon>
        <taxon>Eupercaria</taxon>
        <taxon>Perciformes</taxon>
        <taxon>Notothenioidei</taxon>
        <taxon>Nototheniidae</taxon>
        <taxon>Dissostichus</taxon>
    </lineage>
</organism>
<feature type="compositionally biased region" description="Low complexity" evidence="7">
    <location>
        <begin position="303"/>
        <end position="326"/>
    </location>
</feature>
<dbReference type="EMBL" id="JASDAP010000006">
    <property type="protein sequence ID" value="KAK1901974.1"/>
    <property type="molecule type" value="Genomic_DNA"/>
</dbReference>
<dbReference type="PANTHER" id="PTHR46514">
    <property type="entry name" value="AMPHIPHYSIN"/>
    <property type="match status" value="1"/>
</dbReference>
<dbReference type="SMART" id="SM00721">
    <property type="entry name" value="BAR"/>
    <property type="match status" value="1"/>
</dbReference>
<comment type="subcellular location">
    <subcellularLocation>
        <location evidence="2">Cytoplasm</location>
    </subcellularLocation>
    <subcellularLocation>
        <location evidence="1">Endomembrane system</location>
    </subcellularLocation>
</comment>
<name>A0AAD9CHX6_DISEL</name>